<evidence type="ECO:0000256" key="1">
    <source>
        <dbReference type="SAM" id="Phobius"/>
    </source>
</evidence>
<name>A0A212R5M8_9PROT</name>
<reference evidence="3 4" key="1">
    <citation type="submission" date="2017-06" db="EMBL/GenBank/DDBJ databases">
        <authorList>
            <person name="Kim H.J."/>
            <person name="Triplett B.A."/>
        </authorList>
    </citation>
    <scope>NUCLEOTIDE SEQUENCE [LARGE SCALE GENOMIC DNA]</scope>
    <source>
        <strain evidence="3 4">B29T1</strain>
    </source>
</reference>
<dbReference type="Pfam" id="PF13116">
    <property type="entry name" value="YhdP"/>
    <property type="match status" value="1"/>
</dbReference>
<organism evidence="3 4">
    <name type="scientific">Arboricoccus pini</name>
    <dbReference type="NCBI Taxonomy" id="1963835"/>
    <lineage>
        <taxon>Bacteria</taxon>
        <taxon>Pseudomonadati</taxon>
        <taxon>Pseudomonadota</taxon>
        <taxon>Alphaproteobacteria</taxon>
        <taxon>Geminicoccales</taxon>
        <taxon>Geminicoccaceae</taxon>
        <taxon>Arboricoccus</taxon>
    </lineage>
</organism>
<dbReference type="Proteomes" id="UP000197065">
    <property type="component" value="Unassembled WGS sequence"/>
</dbReference>
<accession>A0A212R5M8</accession>
<keyword evidence="1" id="KW-0472">Membrane</keyword>
<keyword evidence="1" id="KW-1133">Transmembrane helix</keyword>
<dbReference type="AlphaFoldDB" id="A0A212R5M8"/>
<evidence type="ECO:0000313" key="3">
    <source>
        <dbReference type="EMBL" id="SNB67276.1"/>
    </source>
</evidence>
<keyword evidence="4" id="KW-1185">Reference proteome</keyword>
<feature type="domain" description="YhdP central" evidence="2">
    <location>
        <begin position="309"/>
        <end position="838"/>
    </location>
</feature>
<dbReference type="EMBL" id="FYEH01000005">
    <property type="protein sequence ID" value="SNB67276.1"/>
    <property type="molecule type" value="Genomic_DNA"/>
</dbReference>
<dbReference type="PANTHER" id="PTHR38690">
    <property type="entry name" value="PROTEASE-RELATED"/>
    <property type="match status" value="1"/>
</dbReference>
<dbReference type="InterPro" id="IPR025263">
    <property type="entry name" value="YhdP_central"/>
</dbReference>
<gene>
    <name evidence="3" type="ORF">SAMN07250955_105296</name>
</gene>
<evidence type="ECO:0000259" key="2">
    <source>
        <dbReference type="Pfam" id="PF13116"/>
    </source>
</evidence>
<dbReference type="PANTHER" id="PTHR38690:SF1">
    <property type="entry name" value="PROTEASE"/>
    <property type="match status" value="1"/>
</dbReference>
<feature type="transmembrane region" description="Helical" evidence="1">
    <location>
        <begin position="34"/>
        <end position="56"/>
    </location>
</feature>
<dbReference type="InterPro" id="IPR011836">
    <property type="entry name" value="YhdP"/>
</dbReference>
<proteinExistence type="predicted"/>
<protein>
    <submittedName>
        <fullName evidence="3">AsmA-like C-terminal region</fullName>
    </submittedName>
</protein>
<keyword evidence="1" id="KW-0812">Transmembrane</keyword>
<evidence type="ECO:0000313" key="4">
    <source>
        <dbReference type="Proteomes" id="UP000197065"/>
    </source>
</evidence>
<sequence>MVELGKTGQAVPKGGSRRAFHRSVNKMRRTIEEIVELVFSLVLLALLVATGVLALIQSRPVSINFVIPYVWPFIQPYLHDVNLNYKNISLEWPADAAALQLNAEGLELNYRRDVAAAASGKFSLYLDPIRSVRQHEAVLTNVSLDDVHARVAIQPPDQDAGQGQGQDPELQLKKGVEQAGRVLASVFARPVPGLQLEKAHLGGLELVLTEAGRSLAIGPAAVDWMAAGSSAQLKADSMIGGGHISGRLAPLPESGKNDVGIEIDLEKIVPGPLVGFWGVEQGAQLDAPIDGHAAAVVAEDGSLSPILFNARTAATQLALPGIFEDAVSVDELSARGSVDLNDLHLKLDEASLATGRGRIDAALDAFLAAKGRHLTLSLKGQQVDSKMITDYWPTPILPQVRDWLKANLQDGTASHASLDVAWTQQPPEMPDDVKLGVAFDASGTKVSFLDGFPAVEEAVGTGRIDEHGMQIDLRSAKLQGLAIGPSRLEMAFMPAGQPDTLRLQASGEGDVPAALSLVEQLPMLKGSQLPIRPAQTKGRASFKLNLGLPIADDIEMKDVTLGVDVQARELAIRELAPGLDLSQAQASVMVDKEHVEASGKGVIDGVPATIDKVWVSIVPDDRRPVEATVTLAIDQHVLDLYRISPSLLSMSGVLPSTVNVRVPRVGEPVIQVDADLGPAQLKVPALAILKRKGVPGRATFGLRRNSLETRVDGLSLLTPDLEFDGDIVLTMDERLKSLTIRNAVQGLTRLSGTLENDVARGYVGTINARTFDLRPFMAAGESSDKASKTGSTTRSVSEALSAIPPLDLSIAANELILPGGNAHTLKLRLTRRPGAWQLIDLSAMMPSGSTISAQLTGKAGGSPFEFETDDAGAVLTALERGARFATGGRLRVKGTLTGESPLRLNGQIELHDFVAEQAPVLAKVLTLASFTGILNTLQGNGISFDRGRAHFDYDDDQIRISDGLVHGSELGLTFRGDVDLDKGKVAMTGTVIPAFTINRAIGQIPLLGTLMRGAHGVGAFAVTFWADGPIDDPAVGVNPLSLIVPGALRDWMSEMSRPSR</sequence>